<proteinExistence type="predicted"/>
<evidence type="ECO:0000313" key="4">
    <source>
        <dbReference type="Proteomes" id="UP001205311"/>
    </source>
</evidence>
<dbReference type="RefSeq" id="WP_253670700.1">
    <property type="nucleotide sequence ID" value="NZ_JAMTCP010000020.1"/>
</dbReference>
<dbReference type="InterPro" id="IPR000772">
    <property type="entry name" value="Ricin_B_lectin"/>
</dbReference>
<dbReference type="Pfam" id="PF00652">
    <property type="entry name" value="Ricin_B_lectin"/>
    <property type="match status" value="1"/>
</dbReference>
<dbReference type="CDD" id="cd00161">
    <property type="entry name" value="beta-trefoil_Ricin-like"/>
    <property type="match status" value="1"/>
</dbReference>
<dbReference type="Proteomes" id="UP001205311">
    <property type="component" value="Unassembled WGS sequence"/>
</dbReference>
<feature type="chain" id="PRO_5047529359" evidence="1">
    <location>
        <begin position="33"/>
        <end position="197"/>
    </location>
</feature>
<evidence type="ECO:0000259" key="2">
    <source>
        <dbReference type="Pfam" id="PF00652"/>
    </source>
</evidence>
<evidence type="ECO:0000256" key="1">
    <source>
        <dbReference type="SAM" id="SignalP"/>
    </source>
</evidence>
<dbReference type="EMBL" id="JAMTCP010000020">
    <property type="protein sequence ID" value="MCP2259815.1"/>
    <property type="molecule type" value="Genomic_DNA"/>
</dbReference>
<organism evidence="3 4">
    <name type="scientific">Streptoalloteichus tenebrarius (strain ATCC 17920 / DSM 40477 / JCM 4838 / CBS 697.72 / NBRC 16177 / NCIMB 11028 / NRRL B-12390 / A12253. 1 / ISP 5477)</name>
    <name type="common">Streptomyces tenebrarius</name>
    <dbReference type="NCBI Taxonomy" id="1933"/>
    <lineage>
        <taxon>Bacteria</taxon>
        <taxon>Bacillati</taxon>
        <taxon>Actinomycetota</taxon>
        <taxon>Actinomycetes</taxon>
        <taxon>Pseudonocardiales</taxon>
        <taxon>Pseudonocardiaceae</taxon>
        <taxon>Streptoalloteichus</taxon>
    </lineage>
</organism>
<gene>
    <name evidence="3" type="ORF">LX15_003524</name>
</gene>
<protein>
    <submittedName>
        <fullName evidence="3">Ricin-type beta-trefoil lectin domain-containing protein</fullName>
    </submittedName>
</protein>
<accession>A0ABT1HWC3</accession>
<dbReference type="InterPro" id="IPR035992">
    <property type="entry name" value="Ricin_B-like_lectins"/>
</dbReference>
<dbReference type="Gene3D" id="2.80.10.50">
    <property type="match status" value="1"/>
</dbReference>
<sequence>MTRRFGGVAARAVLAVVTGLLGLAVLGTPASAATAQSNPNVRYTTSFRNAAIHEIRASYTWKCLDIRGESTNPGAVVQTYDCKGKLHQRFAFLPVSNDGLFSIVVFGRYCIGGANGATHDGAPVVTAPCTGPSQFFRWVDRGSNHWEIVEASSGRCLQDNGPRAQVTLRDCPPVQEPYPSLWTAIYDRQFDYGSIWG</sequence>
<dbReference type="PROSITE" id="PS50231">
    <property type="entry name" value="RICIN_B_LECTIN"/>
    <property type="match status" value="1"/>
</dbReference>
<keyword evidence="4" id="KW-1185">Reference proteome</keyword>
<comment type="caution">
    <text evidence="3">The sequence shown here is derived from an EMBL/GenBank/DDBJ whole genome shotgun (WGS) entry which is preliminary data.</text>
</comment>
<reference evidence="3 4" key="1">
    <citation type="submission" date="2022-06" db="EMBL/GenBank/DDBJ databases">
        <title>Genomic Encyclopedia of Archaeal and Bacterial Type Strains, Phase II (KMG-II): from individual species to whole genera.</title>
        <authorList>
            <person name="Goeker M."/>
        </authorList>
    </citation>
    <scope>NUCLEOTIDE SEQUENCE [LARGE SCALE GENOMIC DNA]</scope>
    <source>
        <strain evidence="3 4">DSM 40477</strain>
    </source>
</reference>
<keyword evidence="1" id="KW-0732">Signal</keyword>
<name>A0ABT1HWC3_STRSD</name>
<feature type="domain" description="Ricin B lectin" evidence="2">
    <location>
        <begin position="54"/>
        <end position="171"/>
    </location>
</feature>
<dbReference type="SUPFAM" id="SSF50370">
    <property type="entry name" value="Ricin B-like lectins"/>
    <property type="match status" value="1"/>
</dbReference>
<feature type="signal peptide" evidence="1">
    <location>
        <begin position="1"/>
        <end position="32"/>
    </location>
</feature>
<evidence type="ECO:0000313" key="3">
    <source>
        <dbReference type="EMBL" id="MCP2259815.1"/>
    </source>
</evidence>